<keyword evidence="2" id="KW-0378">Hydrolase</keyword>
<organism evidence="2 3">
    <name type="scientific">Terrimonas rubra</name>
    <dbReference type="NCBI Taxonomy" id="1035890"/>
    <lineage>
        <taxon>Bacteria</taxon>
        <taxon>Pseudomonadati</taxon>
        <taxon>Bacteroidota</taxon>
        <taxon>Chitinophagia</taxon>
        <taxon>Chitinophagales</taxon>
        <taxon>Chitinophagaceae</taxon>
        <taxon>Terrimonas</taxon>
    </lineage>
</organism>
<dbReference type="InterPro" id="IPR050114">
    <property type="entry name" value="UPF0173_UPF0282_UlaG_hydrolase"/>
</dbReference>
<evidence type="ECO:0000259" key="1">
    <source>
        <dbReference type="SMART" id="SM00849"/>
    </source>
</evidence>
<comment type="caution">
    <text evidence="2">The sequence shown here is derived from an EMBL/GenBank/DDBJ whole genome shotgun (WGS) entry which is preliminary data.</text>
</comment>
<dbReference type="SMART" id="SM00849">
    <property type="entry name" value="Lactamase_B"/>
    <property type="match status" value="1"/>
</dbReference>
<name>A0ABW6A9Y0_9BACT</name>
<gene>
    <name evidence="2" type="ORF">ACFS6H_20525</name>
</gene>
<sequence length="226" mass="24734">MQFTYFGHACFLVEVNGKKLLFDPFITPNELAKDIVVADIEADYILLSHGHVDHTADAVSLAMSTGAKVICNWEVAEWLGTKDVKNTHPMNTGGKWDFGDFSVKCVVAQHSSGLPDGSYGGNPMGFIVYSPEGNFYYSGDTALTMDMQLIPRWADLQFSIMPIGDNFTMGIEDTIEAAKWVKTNKVIGVHFDTFGFIKIDHAGAKKAFSDAGQELILPAIGETITL</sequence>
<dbReference type="NCBIfam" id="NF001911">
    <property type="entry name" value="PRK00685.1"/>
    <property type="match status" value="1"/>
</dbReference>
<keyword evidence="3" id="KW-1185">Reference proteome</keyword>
<dbReference type="PANTHER" id="PTHR43546">
    <property type="entry name" value="UPF0173 METAL-DEPENDENT HYDROLASE MJ1163-RELATED"/>
    <property type="match status" value="1"/>
</dbReference>
<dbReference type="InterPro" id="IPR001279">
    <property type="entry name" value="Metallo-B-lactamas"/>
</dbReference>
<proteinExistence type="predicted"/>
<dbReference type="Proteomes" id="UP001597511">
    <property type="component" value="Unassembled WGS sequence"/>
</dbReference>
<dbReference type="InterPro" id="IPR036866">
    <property type="entry name" value="RibonucZ/Hydroxyglut_hydro"/>
</dbReference>
<dbReference type="Pfam" id="PF12706">
    <property type="entry name" value="Lactamase_B_2"/>
    <property type="match status" value="1"/>
</dbReference>
<feature type="domain" description="Metallo-beta-lactamase" evidence="1">
    <location>
        <begin position="7"/>
        <end position="190"/>
    </location>
</feature>
<dbReference type="PANTHER" id="PTHR43546:SF3">
    <property type="entry name" value="UPF0173 METAL-DEPENDENT HYDROLASE MJ1163"/>
    <property type="match status" value="1"/>
</dbReference>
<dbReference type="EMBL" id="JBHUOZ010000003">
    <property type="protein sequence ID" value="MFD2922117.1"/>
    <property type="molecule type" value="Genomic_DNA"/>
</dbReference>
<reference evidence="3" key="1">
    <citation type="journal article" date="2019" name="Int. J. Syst. Evol. Microbiol.">
        <title>The Global Catalogue of Microorganisms (GCM) 10K type strain sequencing project: providing services to taxonomists for standard genome sequencing and annotation.</title>
        <authorList>
            <consortium name="The Broad Institute Genomics Platform"/>
            <consortium name="The Broad Institute Genome Sequencing Center for Infectious Disease"/>
            <person name="Wu L."/>
            <person name="Ma J."/>
        </authorList>
    </citation>
    <scope>NUCLEOTIDE SEQUENCE [LARGE SCALE GENOMIC DNA]</scope>
    <source>
        <strain evidence="3">KCTC 23299</strain>
    </source>
</reference>
<evidence type="ECO:0000313" key="2">
    <source>
        <dbReference type="EMBL" id="MFD2922117.1"/>
    </source>
</evidence>
<protein>
    <submittedName>
        <fullName evidence="2">Metal-dependent hydrolase</fullName>
    </submittedName>
</protein>
<evidence type="ECO:0000313" key="3">
    <source>
        <dbReference type="Proteomes" id="UP001597511"/>
    </source>
</evidence>
<accession>A0ABW6A9Y0</accession>
<dbReference type="Gene3D" id="3.60.15.10">
    <property type="entry name" value="Ribonuclease Z/Hydroxyacylglutathione hydrolase-like"/>
    <property type="match status" value="1"/>
</dbReference>
<dbReference type="RefSeq" id="WP_386103513.1">
    <property type="nucleotide sequence ID" value="NZ_JBHUOZ010000003.1"/>
</dbReference>
<dbReference type="GO" id="GO:0016787">
    <property type="term" value="F:hydrolase activity"/>
    <property type="evidence" value="ECO:0007669"/>
    <property type="project" value="UniProtKB-KW"/>
</dbReference>
<dbReference type="SUPFAM" id="SSF56281">
    <property type="entry name" value="Metallo-hydrolase/oxidoreductase"/>
    <property type="match status" value="1"/>
</dbReference>